<evidence type="ECO:0000313" key="2">
    <source>
        <dbReference type="Proteomes" id="UP001063166"/>
    </source>
</evidence>
<dbReference type="EMBL" id="BRPK01000022">
    <property type="protein sequence ID" value="GLB45371.1"/>
    <property type="molecule type" value="Genomic_DNA"/>
</dbReference>
<protein>
    <recommendedName>
        <fullName evidence="3">Myb/SANT-like domain-containing protein</fullName>
    </recommendedName>
</protein>
<comment type="caution">
    <text evidence="1">The sequence shown here is derived from an EMBL/GenBank/DDBJ whole genome shotgun (WGS) entry which is preliminary data.</text>
</comment>
<dbReference type="AlphaFoldDB" id="A0A9P3UWR2"/>
<keyword evidence="2" id="KW-1185">Reference proteome</keyword>
<sequence length="114" mass="12618">MVTFTAASAVVDKARSKGGLKTAKACQNKWNALRRAFRAIQAIKFSKSGWTWDDEHGANITLDMEGAWNAFIKVRKDAKPFKHKGWVHLEKMTHLMPATVKGTHVFCASQGTSG</sequence>
<evidence type="ECO:0008006" key="3">
    <source>
        <dbReference type="Google" id="ProtNLM"/>
    </source>
</evidence>
<gene>
    <name evidence="1" type="ORF">LshimejAT787_2200340</name>
</gene>
<accession>A0A9P3UWR2</accession>
<dbReference type="Proteomes" id="UP001063166">
    <property type="component" value="Unassembled WGS sequence"/>
</dbReference>
<proteinExistence type="predicted"/>
<evidence type="ECO:0000313" key="1">
    <source>
        <dbReference type="EMBL" id="GLB45371.1"/>
    </source>
</evidence>
<dbReference type="OrthoDB" id="2930561at2759"/>
<reference evidence="1" key="1">
    <citation type="submission" date="2022-07" db="EMBL/GenBank/DDBJ databases">
        <title>The genome of Lyophyllum shimeji provides insight into the initial evolution of ectomycorrhizal fungal genome.</title>
        <authorList>
            <person name="Kobayashi Y."/>
            <person name="Shibata T."/>
            <person name="Hirakawa H."/>
            <person name="Shigenobu S."/>
            <person name="Nishiyama T."/>
            <person name="Yamada A."/>
            <person name="Hasebe M."/>
            <person name="Kawaguchi M."/>
        </authorList>
    </citation>
    <scope>NUCLEOTIDE SEQUENCE</scope>
    <source>
        <strain evidence="1">AT787</strain>
    </source>
</reference>
<name>A0A9P3UWR2_LYOSH</name>
<organism evidence="1 2">
    <name type="scientific">Lyophyllum shimeji</name>
    <name type="common">Hon-shimeji</name>
    <name type="synonym">Tricholoma shimeji</name>
    <dbReference type="NCBI Taxonomy" id="47721"/>
    <lineage>
        <taxon>Eukaryota</taxon>
        <taxon>Fungi</taxon>
        <taxon>Dikarya</taxon>
        <taxon>Basidiomycota</taxon>
        <taxon>Agaricomycotina</taxon>
        <taxon>Agaricomycetes</taxon>
        <taxon>Agaricomycetidae</taxon>
        <taxon>Agaricales</taxon>
        <taxon>Tricholomatineae</taxon>
        <taxon>Lyophyllaceae</taxon>
        <taxon>Lyophyllum</taxon>
    </lineage>
</organism>